<dbReference type="PROSITE" id="PS00194">
    <property type="entry name" value="THIOREDOXIN_1"/>
    <property type="match status" value="1"/>
</dbReference>
<keyword evidence="1" id="KW-0676">Redox-active center</keyword>
<evidence type="ECO:0000313" key="4">
    <source>
        <dbReference type="EMBL" id="OIN57847.1"/>
    </source>
</evidence>
<organism evidence="4 5">
    <name type="scientific">Arsenicibacter rosenii</name>
    <dbReference type="NCBI Taxonomy" id="1750698"/>
    <lineage>
        <taxon>Bacteria</taxon>
        <taxon>Pseudomonadati</taxon>
        <taxon>Bacteroidota</taxon>
        <taxon>Cytophagia</taxon>
        <taxon>Cytophagales</taxon>
        <taxon>Spirosomataceae</taxon>
        <taxon>Arsenicibacter</taxon>
    </lineage>
</organism>
<feature type="domain" description="Spermatogenesis-associated protein 20-like TRX" evidence="3">
    <location>
        <begin position="30"/>
        <end position="139"/>
    </location>
</feature>
<keyword evidence="5" id="KW-1185">Reference proteome</keyword>
<evidence type="ECO:0000313" key="5">
    <source>
        <dbReference type="Proteomes" id="UP000181790"/>
    </source>
</evidence>
<protein>
    <submittedName>
        <fullName evidence="4">Thioredoxin</fullName>
    </submittedName>
</protein>
<comment type="caution">
    <text evidence="4">The sequence shown here is derived from an EMBL/GenBank/DDBJ whole genome shotgun (WGS) entry which is preliminary data.</text>
</comment>
<dbReference type="EMBL" id="MORL01000009">
    <property type="protein sequence ID" value="OIN57847.1"/>
    <property type="molecule type" value="Genomic_DNA"/>
</dbReference>
<gene>
    <name evidence="4" type="ORF">BLX24_17260</name>
</gene>
<keyword evidence="2" id="KW-0732">Signal</keyword>
<sequence>MNRRFILLAAFIFSVVGLFSFRQAQEPKPAEKKIHWMSIKEAFEASQKKPKKFVIDVYTDWCGWCKVMDRQTFTQPAIIDYVNENYYAVKLNAEQKEDIVLGQRTFKAQGNNHELAIALLNGQMSYPTTVFLNEKMEMIQPVPGYLEPRVFHQITTYFGGGHNQKESFDQYKAGTYVKQYQPAMPTTTAAGQ</sequence>
<evidence type="ECO:0000256" key="1">
    <source>
        <dbReference type="ARBA" id="ARBA00023284"/>
    </source>
</evidence>
<dbReference type="OrthoDB" id="9811036at2"/>
<feature type="chain" id="PRO_5010204240" evidence="2">
    <location>
        <begin position="25"/>
        <end position="192"/>
    </location>
</feature>
<dbReference type="RefSeq" id="WP_071504435.1">
    <property type="nucleotide sequence ID" value="NZ_MORL01000009.1"/>
</dbReference>
<dbReference type="InterPro" id="IPR017937">
    <property type="entry name" value="Thioredoxin_CS"/>
</dbReference>
<evidence type="ECO:0000256" key="2">
    <source>
        <dbReference type="SAM" id="SignalP"/>
    </source>
</evidence>
<feature type="signal peptide" evidence="2">
    <location>
        <begin position="1"/>
        <end position="24"/>
    </location>
</feature>
<dbReference type="Pfam" id="PF03190">
    <property type="entry name" value="Thioredox_DsbH"/>
    <property type="match status" value="1"/>
</dbReference>
<name>A0A1S2VGF4_9BACT</name>
<evidence type="ECO:0000259" key="3">
    <source>
        <dbReference type="Pfam" id="PF03190"/>
    </source>
</evidence>
<accession>A0A1S2VGF4</accession>
<reference evidence="4 5" key="1">
    <citation type="submission" date="2016-10" db="EMBL/GenBank/DDBJ databases">
        <title>Arsenicibacter rosenii gen. nov., sp. nov., an efficient arsenic-methylating bacterium isolated from an arsenic-contaminated paddy soil.</title>
        <authorList>
            <person name="Huang K."/>
        </authorList>
    </citation>
    <scope>NUCLEOTIDE SEQUENCE [LARGE SCALE GENOMIC DNA]</scope>
    <source>
        <strain evidence="4 5">SM-1</strain>
    </source>
</reference>
<dbReference type="Proteomes" id="UP000181790">
    <property type="component" value="Unassembled WGS sequence"/>
</dbReference>
<dbReference type="SUPFAM" id="SSF52833">
    <property type="entry name" value="Thioredoxin-like"/>
    <property type="match status" value="1"/>
</dbReference>
<dbReference type="InterPro" id="IPR036249">
    <property type="entry name" value="Thioredoxin-like_sf"/>
</dbReference>
<dbReference type="AlphaFoldDB" id="A0A1S2VGF4"/>
<proteinExistence type="predicted"/>
<dbReference type="InterPro" id="IPR004879">
    <property type="entry name" value="Ssp411-like_TRX"/>
</dbReference>
<dbReference type="Gene3D" id="3.40.30.10">
    <property type="entry name" value="Glutaredoxin"/>
    <property type="match status" value="1"/>
</dbReference>